<evidence type="ECO:0000256" key="3">
    <source>
        <dbReference type="ARBA" id="ARBA00022989"/>
    </source>
</evidence>
<comment type="subcellular location">
    <subcellularLocation>
        <location evidence="1">Endomembrane system</location>
        <topology evidence="1">Multi-pass membrane protein</topology>
    </subcellularLocation>
</comment>
<evidence type="ECO:0000256" key="1">
    <source>
        <dbReference type="ARBA" id="ARBA00004127"/>
    </source>
</evidence>
<name>A0A246BJM9_9DEIO</name>
<comment type="caution">
    <text evidence="7">The sequence shown here is derived from an EMBL/GenBank/DDBJ whole genome shotgun (WGS) entry which is preliminary data.</text>
</comment>
<feature type="transmembrane region" description="Helical" evidence="5">
    <location>
        <begin position="99"/>
        <end position="119"/>
    </location>
</feature>
<keyword evidence="8" id="KW-1185">Reference proteome</keyword>
<dbReference type="AlphaFoldDB" id="A0A246BJM9"/>
<feature type="domain" description="HTTM-like" evidence="6">
    <location>
        <begin position="1"/>
        <end position="227"/>
    </location>
</feature>
<dbReference type="InterPro" id="IPR052964">
    <property type="entry name" value="Sporulation_signal_mat"/>
</dbReference>
<dbReference type="NCBIfam" id="TIGR04033">
    <property type="entry name" value="export_SdpB"/>
    <property type="match status" value="1"/>
</dbReference>
<dbReference type="PANTHER" id="PTHR39535">
    <property type="entry name" value="SPORULATION-DELAYING PROTEIN SDPB"/>
    <property type="match status" value="1"/>
</dbReference>
<dbReference type="PANTHER" id="PTHR39535:SF2">
    <property type="entry name" value="HTTM DOMAIN-CONTAINING PROTEIN"/>
    <property type="match status" value="1"/>
</dbReference>
<feature type="transmembrane region" description="Helical" evidence="5">
    <location>
        <begin position="61"/>
        <end position="79"/>
    </location>
</feature>
<protein>
    <recommendedName>
        <fullName evidence="6">HTTM-like domain-containing protein</fullName>
    </recommendedName>
</protein>
<proteinExistence type="predicted"/>
<evidence type="ECO:0000256" key="4">
    <source>
        <dbReference type="ARBA" id="ARBA00023136"/>
    </source>
</evidence>
<dbReference type="SMART" id="SM00752">
    <property type="entry name" value="HTTM"/>
    <property type="match status" value="1"/>
</dbReference>
<evidence type="ECO:0000313" key="7">
    <source>
        <dbReference type="EMBL" id="OWL95505.1"/>
    </source>
</evidence>
<evidence type="ECO:0000313" key="8">
    <source>
        <dbReference type="Proteomes" id="UP000197208"/>
    </source>
</evidence>
<dbReference type="Pfam" id="PF05090">
    <property type="entry name" value="HTTM"/>
    <property type="match status" value="1"/>
</dbReference>
<keyword evidence="2 5" id="KW-0812">Transmembrane</keyword>
<keyword evidence="3 5" id="KW-1133">Transmembrane helix</keyword>
<dbReference type="OrthoDB" id="128729at2"/>
<dbReference type="GO" id="GO:0012505">
    <property type="term" value="C:endomembrane system"/>
    <property type="evidence" value="ECO:0007669"/>
    <property type="project" value="UniProtKB-SubCell"/>
</dbReference>
<evidence type="ECO:0000256" key="2">
    <source>
        <dbReference type="ARBA" id="ARBA00022692"/>
    </source>
</evidence>
<reference evidence="7 8" key="1">
    <citation type="submission" date="2017-05" db="EMBL/GenBank/DDBJ databases">
        <title>De novo genome assembly of Deniococcus indicus strain DR1.</title>
        <authorList>
            <person name="Chauhan D."/>
            <person name="Yennamalli R.M."/>
            <person name="Priyadarshini R."/>
        </authorList>
    </citation>
    <scope>NUCLEOTIDE SEQUENCE [LARGE SCALE GENOMIC DNA]</scope>
    <source>
        <strain evidence="7 8">DR1</strain>
    </source>
</reference>
<dbReference type="InterPro" id="IPR023894">
    <property type="entry name" value="Sporulation_SdpB"/>
</dbReference>
<accession>A0A246BJM9</accession>
<keyword evidence="4 5" id="KW-0472">Membrane</keyword>
<feature type="transmembrane region" description="Helical" evidence="5">
    <location>
        <begin position="157"/>
        <end position="183"/>
    </location>
</feature>
<dbReference type="Proteomes" id="UP000197208">
    <property type="component" value="Unassembled WGS sequence"/>
</dbReference>
<evidence type="ECO:0000256" key="5">
    <source>
        <dbReference type="SAM" id="Phobius"/>
    </source>
</evidence>
<feature type="transmembrane region" description="Helical" evidence="5">
    <location>
        <begin position="190"/>
        <end position="223"/>
    </location>
</feature>
<evidence type="ECO:0000259" key="6">
    <source>
        <dbReference type="SMART" id="SM00752"/>
    </source>
</evidence>
<dbReference type="EMBL" id="NHMK01000016">
    <property type="protein sequence ID" value="OWL95505.1"/>
    <property type="molecule type" value="Genomic_DNA"/>
</dbReference>
<gene>
    <name evidence="7" type="ORF">CBQ26_12165</name>
</gene>
<dbReference type="InterPro" id="IPR053934">
    <property type="entry name" value="HTTM_dom"/>
</dbReference>
<sequence>MLGLYIFKCVLLVWGRQHSFGEVCLGSGTSGRHLGLLPANHCRPPLLGEHEFFLSARTVDGGEQVAAILTFLLAIIAFADPRRNHWQKAKSDSSSILVFNANIASFLINAQVSVIYFQAATAKFKVEEWVNGTAMYYWMNSPYFGATGLFKTVVDPLLTIGFVAVITWLPLILEMALAFSFLMDLRIKRILLVLGITFHLMIAMLMGIGSFSIIMTAALILLLSPLDVKSFAEFYSSGIWAKLRILDRIRFT</sequence>
<dbReference type="InterPro" id="IPR011020">
    <property type="entry name" value="HTTM-like"/>
</dbReference>
<organism evidence="7 8">
    <name type="scientific">Deinococcus indicus</name>
    <dbReference type="NCBI Taxonomy" id="223556"/>
    <lineage>
        <taxon>Bacteria</taxon>
        <taxon>Thermotogati</taxon>
        <taxon>Deinococcota</taxon>
        <taxon>Deinococci</taxon>
        <taxon>Deinococcales</taxon>
        <taxon>Deinococcaceae</taxon>
        <taxon>Deinococcus</taxon>
    </lineage>
</organism>